<dbReference type="Proteomes" id="UP000295304">
    <property type="component" value="Unassembled WGS sequence"/>
</dbReference>
<keyword evidence="7" id="KW-0670">Pyruvate</keyword>
<dbReference type="Pfam" id="PF00676">
    <property type="entry name" value="E1_dh"/>
    <property type="match status" value="1"/>
</dbReference>
<dbReference type="InterPro" id="IPR050642">
    <property type="entry name" value="PDH_E1_Alpha_Subunit"/>
</dbReference>
<keyword evidence="2" id="KW-0560">Oxidoreductase</keyword>
<dbReference type="RefSeq" id="WP_132939979.1">
    <property type="nucleotide sequence ID" value="NZ_CP119676.1"/>
</dbReference>
<evidence type="ECO:0000256" key="1">
    <source>
        <dbReference type="ARBA" id="ARBA00001964"/>
    </source>
</evidence>
<evidence type="ECO:0000313" key="7">
    <source>
        <dbReference type="EMBL" id="TCS60680.1"/>
    </source>
</evidence>
<dbReference type="OrthoDB" id="9766715at2"/>
<proteinExistence type="predicted"/>
<dbReference type="EMBL" id="SLZW01000010">
    <property type="protein sequence ID" value="TCS60680.1"/>
    <property type="molecule type" value="Genomic_DNA"/>
</dbReference>
<gene>
    <name evidence="7" type="ORF">EDD55_110157</name>
</gene>
<organism evidence="7 8">
    <name type="scientific">Varunaivibrio sulfuroxidans</name>
    <dbReference type="NCBI Taxonomy" id="1773489"/>
    <lineage>
        <taxon>Bacteria</taxon>
        <taxon>Pseudomonadati</taxon>
        <taxon>Pseudomonadota</taxon>
        <taxon>Alphaproteobacteria</taxon>
        <taxon>Rhodospirillales</taxon>
        <taxon>Magnetovibrionaceae</taxon>
        <taxon>Varunaivibrio</taxon>
    </lineage>
</organism>
<evidence type="ECO:0000256" key="5">
    <source>
        <dbReference type="ARBA" id="ARBA00051231"/>
    </source>
</evidence>
<dbReference type="SUPFAM" id="SSF52518">
    <property type="entry name" value="Thiamin diphosphate-binding fold (THDP-binding)"/>
    <property type="match status" value="1"/>
</dbReference>
<comment type="caution">
    <text evidence="7">The sequence shown here is derived from an EMBL/GenBank/DDBJ whole genome shotgun (WGS) entry which is preliminary data.</text>
</comment>
<comment type="cofactor">
    <cofactor evidence="1">
        <name>thiamine diphosphate</name>
        <dbReference type="ChEBI" id="CHEBI:58937"/>
    </cofactor>
</comment>
<protein>
    <submittedName>
        <fullName evidence="7">Pyruvate dehydrogenase E1 component alpha subunit</fullName>
    </submittedName>
</protein>
<dbReference type="GO" id="GO:0006086">
    <property type="term" value="P:pyruvate decarboxylation to acetyl-CoA"/>
    <property type="evidence" value="ECO:0007669"/>
    <property type="project" value="TreeGrafter"/>
</dbReference>
<dbReference type="PANTHER" id="PTHR11516:SF60">
    <property type="entry name" value="PYRUVATE DEHYDROGENASE E1 COMPONENT SUBUNIT ALPHA"/>
    <property type="match status" value="1"/>
</dbReference>
<dbReference type="Gene3D" id="3.40.50.970">
    <property type="match status" value="1"/>
</dbReference>
<dbReference type="GO" id="GO:0004739">
    <property type="term" value="F:pyruvate dehydrogenase (acetyl-transferring) activity"/>
    <property type="evidence" value="ECO:0007669"/>
    <property type="project" value="UniProtKB-EC"/>
</dbReference>
<accession>A0A4R3J843</accession>
<reference evidence="7 8" key="1">
    <citation type="submission" date="2019-03" db="EMBL/GenBank/DDBJ databases">
        <title>Genomic Encyclopedia of Type Strains, Phase IV (KMG-IV): sequencing the most valuable type-strain genomes for metagenomic binning, comparative biology and taxonomic classification.</title>
        <authorList>
            <person name="Goeker M."/>
        </authorList>
    </citation>
    <scope>NUCLEOTIDE SEQUENCE [LARGE SCALE GENOMIC DNA]</scope>
    <source>
        <strain evidence="7 8">DSM 101688</strain>
    </source>
</reference>
<evidence type="ECO:0000256" key="4">
    <source>
        <dbReference type="ARBA" id="ARBA00025211"/>
    </source>
</evidence>
<evidence type="ECO:0000259" key="6">
    <source>
        <dbReference type="Pfam" id="PF00676"/>
    </source>
</evidence>
<dbReference type="AlphaFoldDB" id="A0A4R3J843"/>
<dbReference type="InterPro" id="IPR001017">
    <property type="entry name" value="DH_E1"/>
</dbReference>
<keyword evidence="8" id="KW-1185">Reference proteome</keyword>
<dbReference type="CDD" id="cd02000">
    <property type="entry name" value="TPP_E1_PDC_ADC_BCADC"/>
    <property type="match status" value="1"/>
</dbReference>
<dbReference type="InterPro" id="IPR029061">
    <property type="entry name" value="THDP-binding"/>
</dbReference>
<evidence type="ECO:0000256" key="3">
    <source>
        <dbReference type="ARBA" id="ARBA00023052"/>
    </source>
</evidence>
<comment type="function">
    <text evidence="4">The pyruvate dehydrogenase complex catalyzes the overall conversion of pyruvate to acetyl-CoA and CO(2). It contains multiple copies of three enzymatic components: pyruvate dehydrogenase (E1), dihydrolipoamide acetyltransferase (E2) and lipoamide dehydrogenase (E3).</text>
</comment>
<evidence type="ECO:0000256" key="2">
    <source>
        <dbReference type="ARBA" id="ARBA00023002"/>
    </source>
</evidence>
<dbReference type="PANTHER" id="PTHR11516">
    <property type="entry name" value="PYRUVATE DEHYDROGENASE E1 COMPONENT, ALPHA SUBUNIT BACTERIAL AND ORGANELLAR"/>
    <property type="match status" value="1"/>
</dbReference>
<name>A0A4R3J843_9PROT</name>
<evidence type="ECO:0000313" key="8">
    <source>
        <dbReference type="Proteomes" id="UP000295304"/>
    </source>
</evidence>
<keyword evidence="3" id="KW-0786">Thiamine pyrophosphate</keyword>
<comment type="catalytic activity">
    <reaction evidence="5">
        <text>N(6)-[(R)-lipoyl]-L-lysyl-[protein] + pyruvate + H(+) = N(6)-[(R)-S(8)-acetyldihydrolipoyl]-L-lysyl-[protein] + CO2</text>
        <dbReference type="Rhea" id="RHEA:19189"/>
        <dbReference type="Rhea" id="RHEA-COMP:10474"/>
        <dbReference type="Rhea" id="RHEA-COMP:10478"/>
        <dbReference type="ChEBI" id="CHEBI:15361"/>
        <dbReference type="ChEBI" id="CHEBI:15378"/>
        <dbReference type="ChEBI" id="CHEBI:16526"/>
        <dbReference type="ChEBI" id="CHEBI:83099"/>
        <dbReference type="ChEBI" id="CHEBI:83111"/>
        <dbReference type="EC" id="1.2.4.1"/>
    </reaction>
</comment>
<feature type="domain" description="Dehydrogenase E1 component" evidence="6">
    <location>
        <begin position="46"/>
        <end position="319"/>
    </location>
</feature>
<sequence length="328" mass="34659">MKPSKENLLWMYEAMVQARHYEETMARAYMEGKSPKFDIGSGPVPGEMHLAAGQEPCAAGVCAHLRPTDTVTATHRPHHAAIAKGVDLNRMTAEIFGKATGLGGGRGGHMHLFDPDVHFSCSGIIGESCGPAVGAALAAQMQKRDDVAVAYLGDGAANQGAFHEALNLAAIWNLPVIFVVEDNSYGISVPKSASTAIAHNSDRAGAYGMAGEYVADNDVLGVFAAAGKAVKRAREGKGPSLIEVETYRYFGHFQGDPELYRPKGEVEALKAKDPIARLREHILKEGAHDEAALDAALATAHDAVDAAFAFARQSPDAAPKDALSAVFV</sequence>